<dbReference type="AlphaFoldDB" id="A0A7H9B1Z0"/>
<keyword evidence="2" id="KW-1185">Reference proteome</keyword>
<proteinExistence type="predicted"/>
<accession>A0A7H9B1Z0</accession>
<organism evidence="1 2">
    <name type="scientific">Zygotorulaspora mrakii</name>
    <name type="common">Zygosaccharomyces mrakii</name>
    <dbReference type="NCBI Taxonomy" id="42260"/>
    <lineage>
        <taxon>Eukaryota</taxon>
        <taxon>Fungi</taxon>
        <taxon>Dikarya</taxon>
        <taxon>Ascomycota</taxon>
        <taxon>Saccharomycotina</taxon>
        <taxon>Saccharomycetes</taxon>
        <taxon>Saccharomycetales</taxon>
        <taxon>Saccharomycetaceae</taxon>
        <taxon>Zygotorulaspora</taxon>
    </lineage>
</organism>
<dbReference type="Proteomes" id="UP000509704">
    <property type="component" value="Chromosome 3"/>
</dbReference>
<dbReference type="EMBL" id="CP058606">
    <property type="protein sequence ID" value="QLG71999.1"/>
    <property type="molecule type" value="Genomic_DNA"/>
</dbReference>
<dbReference type="RefSeq" id="XP_037143727.1">
    <property type="nucleotide sequence ID" value="XM_037287832.1"/>
</dbReference>
<evidence type="ECO:0000313" key="1">
    <source>
        <dbReference type="EMBL" id="QLG71999.1"/>
    </source>
</evidence>
<name>A0A7H9B1Z0_ZYGMR</name>
<gene>
    <name evidence="1" type="ORF">HG535_0C03520</name>
</gene>
<protein>
    <submittedName>
        <fullName evidence="1">Uncharacterized protein</fullName>
    </submittedName>
</protein>
<dbReference type="GeneID" id="59235697"/>
<dbReference type="KEGG" id="zmk:HG535_0C03520"/>
<reference evidence="1 2" key="1">
    <citation type="submission" date="2020-07" db="EMBL/GenBank/DDBJ databases">
        <title>The yeast mating-type switching endonuclease HO is a domesticated member of an unorthodox homing genetic element family.</title>
        <authorList>
            <person name="Coughlan A.Y."/>
            <person name="Lombardi L."/>
            <person name="Braun-Galleani S."/>
            <person name="Martos A.R."/>
            <person name="Galeote V."/>
            <person name="Bigey F."/>
            <person name="Dequin S."/>
            <person name="Byrne K.P."/>
            <person name="Wolfe K.H."/>
        </authorList>
    </citation>
    <scope>NUCLEOTIDE SEQUENCE [LARGE SCALE GENOMIC DNA]</scope>
    <source>
        <strain evidence="1 2">NRRL Y-6702</strain>
    </source>
</reference>
<evidence type="ECO:0000313" key="2">
    <source>
        <dbReference type="Proteomes" id="UP000509704"/>
    </source>
</evidence>
<sequence length="188" mass="21571">MNYIPLLLSEIFHIRSEELIETGDSEQKEDNEKWGKMTDVEDNELAELLHTNVKELKNCFDLCNSVSIPPGDKVVLVKLQKQISSTIEKINDILQPRVTMKVSALLNKSDNPKPKFSRKRFYSRASPYNNKMDKSNSFRIIPPLTSKTELLSSSRRKHTVASQLLLNNIQLLENLSNLERLCGRKSEV</sequence>
<dbReference type="OrthoDB" id="4032769at2759"/>